<evidence type="ECO:0000313" key="3">
    <source>
        <dbReference type="Proteomes" id="UP001244552"/>
    </source>
</evidence>
<accession>A0ABU0MKT2</accession>
<dbReference type="InterPro" id="IPR016181">
    <property type="entry name" value="Acyl_CoA_acyltransferase"/>
</dbReference>
<evidence type="ECO:0000313" key="2">
    <source>
        <dbReference type="EMBL" id="MDQ0534075.1"/>
    </source>
</evidence>
<name>A0ABU0MKT2_9PROT</name>
<proteinExistence type="predicted"/>
<dbReference type="InterPro" id="IPR000182">
    <property type="entry name" value="GNAT_dom"/>
</dbReference>
<dbReference type="Proteomes" id="UP001244552">
    <property type="component" value="Unassembled WGS sequence"/>
</dbReference>
<dbReference type="Pfam" id="PF13302">
    <property type="entry name" value="Acetyltransf_3"/>
    <property type="match status" value="1"/>
</dbReference>
<dbReference type="SUPFAM" id="SSF55729">
    <property type="entry name" value="Acyl-CoA N-acyltransferases (Nat)"/>
    <property type="match status" value="1"/>
</dbReference>
<sequence length="199" mass="22421">MVALVDSESRQSTIVSMEVPVLETPRLILRPTRAEDFDNWASMMADPQSVEYVGGVQSRPLAWRGFVAVAGAWMVYGHSMFSVIEKETGLWVGRVGPWIPDGWPGNEVGWAIMRERWRRGYAVEAATAAIDWAFETLGWDEVLHTINPRNLASKAVARRLGARMTGVAPLPEPMPQPEAEFWRQTREEWRARRSAGRSA</sequence>
<organism evidence="2 3">
    <name type="scientific">Azospirillum picis</name>
    <dbReference type="NCBI Taxonomy" id="488438"/>
    <lineage>
        <taxon>Bacteria</taxon>
        <taxon>Pseudomonadati</taxon>
        <taxon>Pseudomonadota</taxon>
        <taxon>Alphaproteobacteria</taxon>
        <taxon>Rhodospirillales</taxon>
        <taxon>Azospirillaceae</taxon>
        <taxon>Azospirillum</taxon>
    </lineage>
</organism>
<dbReference type="Gene3D" id="3.40.630.30">
    <property type="match status" value="1"/>
</dbReference>
<dbReference type="EMBL" id="JAUSVU010000009">
    <property type="protein sequence ID" value="MDQ0534075.1"/>
    <property type="molecule type" value="Genomic_DNA"/>
</dbReference>
<gene>
    <name evidence="2" type="ORF">QO018_002942</name>
</gene>
<dbReference type="PANTHER" id="PTHR43792">
    <property type="entry name" value="GNAT FAMILY, PUTATIVE (AFU_ORTHOLOGUE AFUA_3G00765)-RELATED-RELATED"/>
    <property type="match status" value="1"/>
</dbReference>
<comment type="caution">
    <text evidence="2">The sequence shown here is derived from an EMBL/GenBank/DDBJ whole genome shotgun (WGS) entry which is preliminary data.</text>
</comment>
<evidence type="ECO:0000259" key="1">
    <source>
        <dbReference type="PROSITE" id="PS51186"/>
    </source>
</evidence>
<dbReference type="RefSeq" id="WP_246513062.1">
    <property type="nucleotide sequence ID" value="NZ_JAGINO010000009.1"/>
</dbReference>
<protein>
    <submittedName>
        <fullName evidence="2">RimJ/RimL family protein N-acetyltransferase</fullName>
    </submittedName>
</protein>
<feature type="domain" description="N-acetyltransferase" evidence="1">
    <location>
        <begin position="27"/>
        <end position="187"/>
    </location>
</feature>
<keyword evidence="3" id="KW-1185">Reference proteome</keyword>
<dbReference type="InterPro" id="IPR051531">
    <property type="entry name" value="N-acetyltransferase"/>
</dbReference>
<dbReference type="PANTHER" id="PTHR43792:SF1">
    <property type="entry name" value="N-ACETYLTRANSFERASE DOMAIN-CONTAINING PROTEIN"/>
    <property type="match status" value="1"/>
</dbReference>
<reference evidence="2 3" key="1">
    <citation type="submission" date="2023-07" db="EMBL/GenBank/DDBJ databases">
        <title>Genomic Encyclopedia of Type Strains, Phase IV (KMG-IV): sequencing the most valuable type-strain genomes for metagenomic binning, comparative biology and taxonomic classification.</title>
        <authorList>
            <person name="Goeker M."/>
        </authorList>
    </citation>
    <scope>NUCLEOTIDE SEQUENCE [LARGE SCALE GENOMIC DNA]</scope>
    <source>
        <strain evidence="2 3">DSM 19922</strain>
    </source>
</reference>
<dbReference type="PROSITE" id="PS51186">
    <property type="entry name" value="GNAT"/>
    <property type="match status" value="1"/>
</dbReference>